<dbReference type="InterPro" id="IPR003954">
    <property type="entry name" value="RRM_euk-type"/>
</dbReference>
<dbReference type="AlphaFoldDB" id="A0A1I8J4M4"/>
<dbReference type="Pfam" id="PF00076">
    <property type="entry name" value="RRM_1"/>
    <property type="match status" value="2"/>
</dbReference>
<feature type="domain" description="RRM" evidence="3">
    <location>
        <begin position="106"/>
        <end position="184"/>
    </location>
</feature>
<evidence type="ECO:0000313" key="4">
    <source>
        <dbReference type="Proteomes" id="UP000095280"/>
    </source>
</evidence>
<dbReference type="PANTHER" id="PTHR15241">
    <property type="entry name" value="TRANSFORMER-2-RELATED"/>
    <property type="match status" value="1"/>
</dbReference>
<evidence type="ECO:0000256" key="2">
    <source>
        <dbReference type="PROSITE-ProRule" id="PRU00176"/>
    </source>
</evidence>
<dbReference type="Gene3D" id="3.30.70.330">
    <property type="match status" value="2"/>
</dbReference>
<organism evidence="4 5">
    <name type="scientific">Macrostomum lignano</name>
    <dbReference type="NCBI Taxonomy" id="282301"/>
    <lineage>
        <taxon>Eukaryota</taxon>
        <taxon>Metazoa</taxon>
        <taxon>Spiralia</taxon>
        <taxon>Lophotrochozoa</taxon>
        <taxon>Platyhelminthes</taxon>
        <taxon>Rhabditophora</taxon>
        <taxon>Macrostomorpha</taxon>
        <taxon>Macrostomida</taxon>
        <taxon>Macrostomidae</taxon>
        <taxon>Macrostomum</taxon>
    </lineage>
</organism>
<reference evidence="5" key="1">
    <citation type="submission" date="2016-11" db="UniProtKB">
        <authorList>
            <consortium name="WormBaseParasite"/>
        </authorList>
    </citation>
    <scope>IDENTIFICATION</scope>
</reference>
<dbReference type="GO" id="GO:0003723">
    <property type="term" value="F:RNA binding"/>
    <property type="evidence" value="ECO:0007669"/>
    <property type="project" value="UniProtKB-UniRule"/>
</dbReference>
<feature type="domain" description="RRM" evidence="3">
    <location>
        <begin position="191"/>
        <end position="250"/>
    </location>
</feature>
<dbReference type="SUPFAM" id="SSF54928">
    <property type="entry name" value="RNA-binding domain, RBD"/>
    <property type="match status" value="1"/>
</dbReference>
<dbReference type="Proteomes" id="UP000095280">
    <property type="component" value="Unplaced"/>
</dbReference>
<dbReference type="InterPro" id="IPR012677">
    <property type="entry name" value="Nucleotide-bd_a/b_plait_sf"/>
</dbReference>
<evidence type="ECO:0000313" key="5">
    <source>
        <dbReference type="WBParaSite" id="maker-uti_cns_0045781-snap-gene-0.2-mRNA-1"/>
    </source>
</evidence>
<dbReference type="PROSITE" id="PS50102">
    <property type="entry name" value="RRM"/>
    <property type="match status" value="2"/>
</dbReference>
<accession>A0A1I8J4M4</accession>
<dbReference type="CDD" id="cd12353">
    <property type="entry name" value="RRM2_TIA1_like"/>
    <property type="match status" value="1"/>
</dbReference>
<name>A0A1I8J4M4_9PLAT</name>
<dbReference type="InterPro" id="IPR035979">
    <property type="entry name" value="RBD_domain_sf"/>
</dbReference>
<dbReference type="WBParaSite" id="maker-uti_cns_0045781-snap-gene-0.2-mRNA-1">
    <property type="protein sequence ID" value="maker-uti_cns_0045781-snap-gene-0.2-mRNA-1"/>
    <property type="gene ID" value="maker-uti_cns_0045781-snap-gene-0.2"/>
</dbReference>
<sequence length="257" mass="27132">MLYELVMVPPNMYNTAAVAAGSGGGAAASNAAAAAAAAGVTPNGLVSSPALAGYPGYPGGPAAAAAASLQSALTGVPLNKGLQVTLPSAALALSTQNHKLDTTSHYHIFVGDLAPEIESHQLKEAFSAFGIVTECKIIKDMHTQKPKGYGFVAYANREEAEEAMQKMNGQLLGSRTIRTNWAVRKPPQPPEELLREAFKDFGEILEVRVFKEKGYAFVRFDTHEGATKAIITMHGKDVGGQPCKCSWGKESNDKENA</sequence>
<keyword evidence="1 2" id="KW-0694">RNA-binding</keyword>
<dbReference type="PANTHER" id="PTHR15241:SF304">
    <property type="entry name" value="RRM DOMAIN-CONTAINING PROTEIN"/>
    <property type="match status" value="1"/>
</dbReference>
<protein>
    <submittedName>
        <fullName evidence="5">RRM domain-containing protein</fullName>
    </submittedName>
</protein>
<dbReference type="InterPro" id="IPR000504">
    <property type="entry name" value="RRM_dom"/>
</dbReference>
<dbReference type="SMART" id="SM00361">
    <property type="entry name" value="RRM_1"/>
    <property type="match status" value="2"/>
</dbReference>
<proteinExistence type="predicted"/>
<evidence type="ECO:0000259" key="3">
    <source>
        <dbReference type="PROSITE" id="PS50102"/>
    </source>
</evidence>
<evidence type="ECO:0000256" key="1">
    <source>
        <dbReference type="ARBA" id="ARBA00022884"/>
    </source>
</evidence>
<keyword evidence="4" id="KW-1185">Reference proteome</keyword>
<dbReference type="SMART" id="SM00360">
    <property type="entry name" value="RRM"/>
    <property type="match status" value="2"/>
</dbReference>